<dbReference type="CDD" id="cd01218">
    <property type="entry name" value="PH_Phafin2-like"/>
    <property type="match status" value="1"/>
</dbReference>
<dbReference type="Gene3D" id="2.30.29.30">
    <property type="entry name" value="Pleckstrin-homology domain (PH domain)/Phosphotyrosine-binding domain (PTB)"/>
    <property type="match status" value="1"/>
</dbReference>
<evidence type="ECO:0000256" key="3">
    <source>
        <dbReference type="ARBA" id="ARBA00022833"/>
    </source>
</evidence>
<evidence type="ECO:0000259" key="6">
    <source>
        <dbReference type="PROSITE" id="PS50178"/>
    </source>
</evidence>
<keyword evidence="3" id="KW-0862">Zinc</keyword>
<dbReference type="SUPFAM" id="SSF50729">
    <property type="entry name" value="PH domain-like"/>
    <property type="match status" value="1"/>
</dbReference>
<accession>A0ABP1P156</accession>
<dbReference type="SUPFAM" id="SSF57903">
    <property type="entry name" value="FYVE/PHD zinc finger"/>
    <property type="match status" value="1"/>
</dbReference>
<feature type="region of interest" description="Disordered" evidence="5">
    <location>
        <begin position="196"/>
        <end position="245"/>
    </location>
</feature>
<dbReference type="InterPro" id="IPR017455">
    <property type="entry name" value="Znf_FYVE-rel"/>
</dbReference>
<evidence type="ECO:0000256" key="1">
    <source>
        <dbReference type="ARBA" id="ARBA00022723"/>
    </source>
</evidence>
<dbReference type="PANTHER" id="PTHR46280">
    <property type="entry name" value="PLECKSTRIN HOMOLOGY DOMAIN-CONTAINING FAMILY F MEMBER 2-RELATED"/>
    <property type="match status" value="1"/>
</dbReference>
<evidence type="ECO:0000256" key="5">
    <source>
        <dbReference type="SAM" id="MobiDB-lite"/>
    </source>
</evidence>
<dbReference type="EMBL" id="CAXAJV020001294">
    <property type="protein sequence ID" value="CAL7946223.1"/>
    <property type="molecule type" value="Genomic_DNA"/>
</dbReference>
<keyword evidence="1" id="KW-0479">Metal-binding</keyword>
<dbReference type="InterPro" id="IPR011011">
    <property type="entry name" value="Znf_FYVE_PHD"/>
</dbReference>
<evidence type="ECO:0000313" key="8">
    <source>
        <dbReference type="Proteomes" id="UP001642520"/>
    </source>
</evidence>
<evidence type="ECO:0000313" key="7">
    <source>
        <dbReference type="EMBL" id="CAL7946223.1"/>
    </source>
</evidence>
<dbReference type="InterPro" id="IPR037871">
    <property type="entry name" value="PH_Phafin"/>
</dbReference>
<evidence type="ECO:0000256" key="4">
    <source>
        <dbReference type="PROSITE-ProRule" id="PRU00091"/>
    </source>
</evidence>
<dbReference type="PANTHER" id="PTHR46280:SF3">
    <property type="entry name" value="PLECKSTRIN HOMOLOGY DOMAIN-CONTAINING FAMILY F MEMBER 1 HOMOLOG"/>
    <property type="match status" value="1"/>
</dbReference>
<dbReference type="InterPro" id="IPR051765">
    <property type="entry name" value="PH_domain-containing_F"/>
</dbReference>
<keyword evidence="2 4" id="KW-0863">Zinc-finger</keyword>
<dbReference type="Gene3D" id="3.30.40.10">
    <property type="entry name" value="Zinc/RING finger domain, C3HC4 (zinc finger)"/>
    <property type="match status" value="1"/>
</dbReference>
<proteinExistence type="predicted"/>
<feature type="compositionally biased region" description="Polar residues" evidence="5">
    <location>
        <begin position="196"/>
        <end position="213"/>
    </location>
</feature>
<dbReference type="PROSITE" id="PS50178">
    <property type="entry name" value="ZF_FYVE"/>
    <property type="match status" value="1"/>
</dbReference>
<dbReference type="Proteomes" id="UP001642520">
    <property type="component" value="Unassembled WGS sequence"/>
</dbReference>
<dbReference type="SMART" id="SM00064">
    <property type="entry name" value="FYVE"/>
    <property type="match status" value="1"/>
</dbReference>
<feature type="domain" description="FYVE-type" evidence="6">
    <location>
        <begin position="129"/>
        <end position="190"/>
    </location>
</feature>
<sequence length="245" mass="27235">MVDRLVNSEANARRIAMVENCFGSSGQPLAVPGRVLVGEGVLTKMCRKKPKPRQFFLFNDILVYGNIVMNKKKYNKQHIIPLEEVKLESLADDGQKQEWMAHITKCIEDLLRKSGKKPVEVHAAVWVPDNEATICMHCNKTQFTVLNRRHHCRQCGAVVCGPCSNKKLLLPGQGNGKAVRVCLQCYDAASKVKASSPSTVDNLNNKDQQRNSADSSGGDSSGDDDDGNKEENHDHEPKFYSTLVR</sequence>
<reference evidence="7 8" key="1">
    <citation type="submission" date="2024-08" db="EMBL/GenBank/DDBJ databases">
        <authorList>
            <person name="Will J Nash"/>
            <person name="Angela Man"/>
            <person name="Seanna McTaggart"/>
            <person name="Kendall Baker"/>
            <person name="Tom Barker"/>
            <person name="Leah Catchpole"/>
            <person name="Alex Durrant"/>
            <person name="Karim Gharbi"/>
            <person name="Naomi Irish"/>
            <person name="Gemy Kaithakottil"/>
            <person name="Debby Ku"/>
            <person name="Aaliyah Providence"/>
            <person name="Felix Shaw"/>
            <person name="David Swarbreck"/>
            <person name="Chris Watkins"/>
            <person name="Ann M. McCartney"/>
            <person name="Giulio Formenti"/>
            <person name="Alice Mouton"/>
            <person name="Noel Vella"/>
            <person name="Bjorn M von Reumont"/>
            <person name="Adriana Vella"/>
            <person name="Wilfried Haerty"/>
        </authorList>
    </citation>
    <scope>NUCLEOTIDE SEQUENCE [LARGE SCALE GENOMIC DNA]</scope>
</reference>
<feature type="compositionally biased region" description="Basic and acidic residues" evidence="5">
    <location>
        <begin position="229"/>
        <end position="238"/>
    </location>
</feature>
<name>A0ABP1P156_XYLVO</name>
<evidence type="ECO:0000256" key="2">
    <source>
        <dbReference type="ARBA" id="ARBA00022771"/>
    </source>
</evidence>
<dbReference type="InterPro" id="IPR011993">
    <property type="entry name" value="PH-like_dom_sf"/>
</dbReference>
<keyword evidence="8" id="KW-1185">Reference proteome</keyword>
<dbReference type="Pfam" id="PF01363">
    <property type="entry name" value="FYVE"/>
    <property type="match status" value="1"/>
</dbReference>
<dbReference type="InterPro" id="IPR000306">
    <property type="entry name" value="Znf_FYVE"/>
</dbReference>
<protein>
    <recommendedName>
        <fullName evidence="6">FYVE-type domain-containing protein</fullName>
    </recommendedName>
</protein>
<dbReference type="InterPro" id="IPR013083">
    <property type="entry name" value="Znf_RING/FYVE/PHD"/>
</dbReference>
<comment type="caution">
    <text evidence="7">The sequence shown here is derived from an EMBL/GenBank/DDBJ whole genome shotgun (WGS) entry which is preliminary data.</text>
</comment>
<organism evidence="7 8">
    <name type="scientific">Xylocopa violacea</name>
    <name type="common">Violet carpenter bee</name>
    <name type="synonym">Apis violacea</name>
    <dbReference type="NCBI Taxonomy" id="135666"/>
    <lineage>
        <taxon>Eukaryota</taxon>
        <taxon>Metazoa</taxon>
        <taxon>Ecdysozoa</taxon>
        <taxon>Arthropoda</taxon>
        <taxon>Hexapoda</taxon>
        <taxon>Insecta</taxon>
        <taxon>Pterygota</taxon>
        <taxon>Neoptera</taxon>
        <taxon>Endopterygota</taxon>
        <taxon>Hymenoptera</taxon>
        <taxon>Apocrita</taxon>
        <taxon>Aculeata</taxon>
        <taxon>Apoidea</taxon>
        <taxon>Anthophila</taxon>
        <taxon>Apidae</taxon>
        <taxon>Xylocopa</taxon>
        <taxon>Xylocopa</taxon>
    </lineage>
</organism>
<gene>
    <name evidence="7" type="ORF">XYLVIOL_LOCUS7669</name>
</gene>